<keyword evidence="6" id="KW-0949">S-adenosyl-L-methionine</keyword>
<dbReference type="InterPro" id="IPR039977">
    <property type="entry name" value="Suv4-20/Set9"/>
</dbReference>
<dbReference type="GO" id="GO:0032259">
    <property type="term" value="P:methylation"/>
    <property type="evidence" value="ECO:0007669"/>
    <property type="project" value="UniProtKB-KW"/>
</dbReference>
<keyword evidence="4" id="KW-0489">Methyltransferase</keyword>
<dbReference type="InterPro" id="IPR001214">
    <property type="entry name" value="SET_dom"/>
</dbReference>
<protein>
    <submittedName>
        <fullName evidence="11">1953_t:CDS:1</fullName>
    </submittedName>
</protein>
<gene>
    <name evidence="11" type="ORF">AMORRO_LOCUS4238</name>
</gene>
<reference evidence="11" key="1">
    <citation type="submission" date="2021-06" db="EMBL/GenBank/DDBJ databases">
        <authorList>
            <person name="Kallberg Y."/>
            <person name="Tangrot J."/>
            <person name="Rosling A."/>
        </authorList>
    </citation>
    <scope>NUCLEOTIDE SEQUENCE</scope>
    <source>
        <strain evidence="11">CL551</strain>
    </source>
</reference>
<evidence type="ECO:0000256" key="5">
    <source>
        <dbReference type="ARBA" id="ARBA00022679"/>
    </source>
</evidence>
<evidence type="ECO:0000313" key="11">
    <source>
        <dbReference type="EMBL" id="CAG8521680.1"/>
    </source>
</evidence>
<dbReference type="AlphaFoldDB" id="A0A9N9A9W0"/>
<dbReference type="OrthoDB" id="6627536at2759"/>
<dbReference type="Pfam" id="PF00856">
    <property type="entry name" value="SET"/>
    <property type="match status" value="1"/>
</dbReference>
<comment type="subcellular location">
    <subcellularLocation>
        <location evidence="2">Chromosome</location>
    </subcellularLocation>
    <subcellularLocation>
        <location evidence="1">Nucleus</location>
    </subcellularLocation>
</comment>
<evidence type="ECO:0000256" key="8">
    <source>
        <dbReference type="ARBA" id="ARBA00023242"/>
    </source>
</evidence>
<feature type="region of interest" description="Disordered" evidence="9">
    <location>
        <begin position="284"/>
        <end position="348"/>
    </location>
</feature>
<proteinExistence type="predicted"/>
<evidence type="ECO:0000256" key="7">
    <source>
        <dbReference type="ARBA" id="ARBA00022853"/>
    </source>
</evidence>
<feature type="compositionally biased region" description="Polar residues" evidence="9">
    <location>
        <begin position="330"/>
        <end position="348"/>
    </location>
</feature>
<feature type="domain" description="SET" evidence="10">
    <location>
        <begin position="38"/>
        <end position="193"/>
    </location>
</feature>
<dbReference type="GO" id="GO:0042799">
    <property type="term" value="F:histone H4K20 methyltransferase activity"/>
    <property type="evidence" value="ECO:0007669"/>
    <property type="project" value="TreeGrafter"/>
</dbReference>
<evidence type="ECO:0000256" key="1">
    <source>
        <dbReference type="ARBA" id="ARBA00004123"/>
    </source>
</evidence>
<feature type="non-terminal residue" evidence="11">
    <location>
        <position position="348"/>
    </location>
</feature>
<dbReference type="PANTHER" id="PTHR12977">
    <property type="entry name" value="SUPPRESSOR OF VARIEGATION 4-20-RELATED"/>
    <property type="match status" value="1"/>
</dbReference>
<dbReference type="PANTHER" id="PTHR12977:SF4">
    <property type="entry name" value="HISTONE-LYSINE N-METHYLTRANSFERASE KMT5B"/>
    <property type="match status" value="1"/>
</dbReference>
<evidence type="ECO:0000256" key="3">
    <source>
        <dbReference type="ARBA" id="ARBA00022454"/>
    </source>
</evidence>
<accession>A0A9N9A9W0</accession>
<dbReference type="GO" id="GO:0005694">
    <property type="term" value="C:chromosome"/>
    <property type="evidence" value="ECO:0007669"/>
    <property type="project" value="UniProtKB-SubCell"/>
</dbReference>
<dbReference type="SUPFAM" id="SSF82199">
    <property type="entry name" value="SET domain"/>
    <property type="match status" value="1"/>
</dbReference>
<keyword evidence="8" id="KW-0539">Nucleus</keyword>
<sequence>MDLESVQQFDDVLTDLLLDKLFLWFRTFKLNPGYRETNISRGNIIDLVTRYVITTNKLNEAVRELLRIPTVRETAGITEETEKDFIMHAKRYLMMYLPNAGYEIAETSRYLGSSKREACIIATKPWHIGDEIKYCTGTLVHLTTEEEKALEGGRDFSHDCRPNTEFISAGQNAISFKFIQDVNIGEEITAYYGDNYFGTGNAECLCATCERNQTGSFRTAGTAEEDPVIEGLRPFVYDDTGKLVRRSLRRNLATNSFRSRPLRKSGKSKKQPTIEISNTAIEGECSTHSSSEDPMAIDIDEQEDNADDQATSILSDYAPSHSSYADDCAASSNLSIPDENASTTEFNA</sequence>
<name>A0A9N9A9W0_9GLOM</name>
<dbReference type="Gene3D" id="2.170.270.10">
    <property type="entry name" value="SET domain"/>
    <property type="match status" value="1"/>
</dbReference>
<evidence type="ECO:0000256" key="9">
    <source>
        <dbReference type="SAM" id="MobiDB-lite"/>
    </source>
</evidence>
<comment type="caution">
    <text evidence="11">The sequence shown here is derived from an EMBL/GenBank/DDBJ whole genome shotgun (WGS) entry which is preliminary data.</text>
</comment>
<dbReference type="GO" id="GO:0005634">
    <property type="term" value="C:nucleus"/>
    <property type="evidence" value="ECO:0007669"/>
    <property type="project" value="UniProtKB-SubCell"/>
</dbReference>
<organism evidence="11 12">
    <name type="scientific">Acaulospora morrowiae</name>
    <dbReference type="NCBI Taxonomy" id="94023"/>
    <lineage>
        <taxon>Eukaryota</taxon>
        <taxon>Fungi</taxon>
        <taxon>Fungi incertae sedis</taxon>
        <taxon>Mucoromycota</taxon>
        <taxon>Glomeromycotina</taxon>
        <taxon>Glomeromycetes</taxon>
        <taxon>Diversisporales</taxon>
        <taxon>Acaulosporaceae</taxon>
        <taxon>Acaulospora</taxon>
    </lineage>
</organism>
<dbReference type="EMBL" id="CAJVPV010002226">
    <property type="protein sequence ID" value="CAG8521680.1"/>
    <property type="molecule type" value="Genomic_DNA"/>
</dbReference>
<keyword evidence="12" id="KW-1185">Reference proteome</keyword>
<evidence type="ECO:0000256" key="2">
    <source>
        <dbReference type="ARBA" id="ARBA00004286"/>
    </source>
</evidence>
<evidence type="ECO:0000259" key="10">
    <source>
        <dbReference type="Pfam" id="PF00856"/>
    </source>
</evidence>
<dbReference type="InterPro" id="IPR046341">
    <property type="entry name" value="SET_dom_sf"/>
</dbReference>
<evidence type="ECO:0000256" key="6">
    <source>
        <dbReference type="ARBA" id="ARBA00022691"/>
    </source>
</evidence>
<dbReference type="InterPro" id="IPR041938">
    <property type="entry name" value="Hist-Lys_N-MTase_N"/>
</dbReference>
<evidence type="ECO:0000313" key="12">
    <source>
        <dbReference type="Proteomes" id="UP000789342"/>
    </source>
</evidence>
<keyword evidence="3" id="KW-0158">Chromosome</keyword>
<keyword evidence="5" id="KW-0808">Transferase</keyword>
<dbReference type="Gene3D" id="1.10.10.1700">
    <property type="entry name" value="Histone-lysine N-methyltransferase"/>
    <property type="match status" value="1"/>
</dbReference>
<keyword evidence="7" id="KW-0156">Chromatin regulator</keyword>
<evidence type="ECO:0000256" key="4">
    <source>
        <dbReference type="ARBA" id="ARBA00022603"/>
    </source>
</evidence>
<feature type="compositionally biased region" description="Acidic residues" evidence="9">
    <location>
        <begin position="298"/>
        <end position="307"/>
    </location>
</feature>
<dbReference type="Proteomes" id="UP000789342">
    <property type="component" value="Unassembled WGS sequence"/>
</dbReference>